<evidence type="ECO:0000256" key="1">
    <source>
        <dbReference type="SAM" id="Coils"/>
    </source>
</evidence>
<keyword evidence="1" id="KW-0175">Coiled coil</keyword>
<accession>A0ABP9DDD6</accession>
<evidence type="ECO:0000313" key="3">
    <source>
        <dbReference type="Proteomes" id="UP001500298"/>
    </source>
</evidence>
<keyword evidence="3" id="KW-1185">Reference proteome</keyword>
<dbReference type="RefSeq" id="WP_345371128.1">
    <property type="nucleotide sequence ID" value="NZ_BAABJX010000028.1"/>
</dbReference>
<dbReference type="Proteomes" id="UP001500298">
    <property type="component" value="Unassembled WGS sequence"/>
</dbReference>
<reference evidence="3" key="1">
    <citation type="journal article" date="2019" name="Int. J. Syst. Evol. Microbiol.">
        <title>The Global Catalogue of Microorganisms (GCM) 10K type strain sequencing project: providing services to taxonomists for standard genome sequencing and annotation.</title>
        <authorList>
            <consortium name="The Broad Institute Genomics Platform"/>
            <consortium name="The Broad Institute Genome Sequencing Center for Infectious Disease"/>
            <person name="Wu L."/>
            <person name="Ma J."/>
        </authorList>
    </citation>
    <scope>NUCLEOTIDE SEQUENCE [LARGE SCALE GENOMIC DNA]</scope>
    <source>
        <strain evidence="3">JCM 18326</strain>
    </source>
</reference>
<comment type="caution">
    <text evidence="2">The sequence shown here is derived from an EMBL/GenBank/DDBJ whole genome shotgun (WGS) entry which is preliminary data.</text>
</comment>
<protein>
    <submittedName>
        <fullName evidence="2">Uncharacterized protein</fullName>
    </submittedName>
</protein>
<feature type="coiled-coil region" evidence="1">
    <location>
        <begin position="177"/>
        <end position="204"/>
    </location>
</feature>
<sequence length="491" mass="58325">MAKLKNIIKQLSIQDFDAIYHNLANSNADKSAFLLKAMRERNMSDSQIMDTLQVNTNAYYTLRSRLNQKIEEYLLQQMESPRTDLLKKVANINEMIFSKKKAISIATLKKLEKELLDYDLSNELTMVYKALKKLNVNSPEYFSYTQLYNQHISYMLAVDEIEDAVANYFKIFSEYTLSGSQDEVEKLNLTRDRINEKCDSYESHRPYVYKSCVNIFHRLFIDTNAGDMVNNEGEAIEDTFENIDKILELYHRDAIYAHLQLVFDYLKLEYYHHYKVYYKAGSFYENVNKAAPVMLTFCNIFTYPSQFLYTKIDRHLRLETEKEMYQENIELYDDYLPDIEDTPNYINYILYRAISCYYAKKYDEAARWINNLLNELSMKKFPHAMLEIKTLLALQYCCMRDFELFNQLTNSIQRQIRILGKENCEDIVLFVKMLKTGISDVKRDKYIKISGMIEKYQQLKQERGFSPTRYIRMDENFKLTIAQQDPAVLHM</sequence>
<gene>
    <name evidence="2" type="ORF">GCM10023331_18160</name>
</gene>
<organism evidence="2 3">
    <name type="scientific">Algivirga pacifica</name>
    <dbReference type="NCBI Taxonomy" id="1162670"/>
    <lineage>
        <taxon>Bacteria</taxon>
        <taxon>Pseudomonadati</taxon>
        <taxon>Bacteroidota</taxon>
        <taxon>Cytophagia</taxon>
        <taxon>Cytophagales</taxon>
        <taxon>Flammeovirgaceae</taxon>
        <taxon>Algivirga</taxon>
    </lineage>
</organism>
<proteinExistence type="predicted"/>
<name>A0ABP9DDD6_9BACT</name>
<evidence type="ECO:0000313" key="2">
    <source>
        <dbReference type="EMBL" id="GAA4833293.1"/>
    </source>
</evidence>
<dbReference type="EMBL" id="BAABJX010000028">
    <property type="protein sequence ID" value="GAA4833293.1"/>
    <property type="molecule type" value="Genomic_DNA"/>
</dbReference>